<evidence type="ECO:0000313" key="1">
    <source>
        <dbReference type="EMBL" id="TYK06293.1"/>
    </source>
</evidence>
<gene>
    <name evidence="1" type="ORF">E5676_scaffold157G00810</name>
</gene>
<protein>
    <submittedName>
        <fullName evidence="1">RVT_1 domain-containing protein</fullName>
    </submittedName>
</protein>
<evidence type="ECO:0000313" key="2">
    <source>
        <dbReference type="Proteomes" id="UP000321947"/>
    </source>
</evidence>
<comment type="caution">
    <text evidence="1">The sequence shown here is derived from an EMBL/GenBank/DDBJ whole genome shotgun (WGS) entry which is preliminary data.</text>
</comment>
<dbReference type="AlphaFoldDB" id="A0A5D3C313"/>
<reference evidence="1 2" key="1">
    <citation type="submission" date="2019-08" db="EMBL/GenBank/DDBJ databases">
        <title>Draft genome sequences of two oriental melons (Cucumis melo L. var makuwa).</title>
        <authorList>
            <person name="Kwon S.-Y."/>
        </authorList>
    </citation>
    <scope>NUCLEOTIDE SEQUENCE [LARGE SCALE GENOMIC DNA]</scope>
    <source>
        <strain evidence="2">cv. Chang Bougi</strain>
        <tissue evidence="1">Leaf</tissue>
    </source>
</reference>
<dbReference type="Proteomes" id="UP000321947">
    <property type="component" value="Unassembled WGS sequence"/>
</dbReference>
<organism evidence="1 2">
    <name type="scientific">Cucumis melo var. makuwa</name>
    <name type="common">Oriental melon</name>
    <dbReference type="NCBI Taxonomy" id="1194695"/>
    <lineage>
        <taxon>Eukaryota</taxon>
        <taxon>Viridiplantae</taxon>
        <taxon>Streptophyta</taxon>
        <taxon>Embryophyta</taxon>
        <taxon>Tracheophyta</taxon>
        <taxon>Spermatophyta</taxon>
        <taxon>Magnoliopsida</taxon>
        <taxon>eudicotyledons</taxon>
        <taxon>Gunneridae</taxon>
        <taxon>Pentapetalae</taxon>
        <taxon>rosids</taxon>
        <taxon>fabids</taxon>
        <taxon>Cucurbitales</taxon>
        <taxon>Cucurbitaceae</taxon>
        <taxon>Benincaseae</taxon>
        <taxon>Cucumis</taxon>
    </lineage>
</organism>
<name>A0A5D3C313_CUCMM</name>
<proteinExistence type="predicted"/>
<dbReference type="EMBL" id="SSTD01013559">
    <property type="protein sequence ID" value="TYK06293.1"/>
    <property type="molecule type" value="Genomic_DNA"/>
</dbReference>
<sequence length="362" mass="41812">MSNVLSLQACLATKAFRIVVRLEEVSLRQKSKIRWLELGDQNTAFFHRSIHSRMNRNSLLSLVDSDGSRLTSHDGVVQLAVNYFRGLRSVVRHYRFFKGVWSVIREDFYDAILHFFETCYLPQGVNATTITLIPKRCGAEHMKDICNQSAFIPRRSITVNILLCQELLGGYHLNSGLSGVSNFISTVKRFVLRLLEFYLLLVDCGLFVLCFTIFRGKEEDRWGVKLVWQKCVYLLRRVSLLLMMEAYILKERSLWVINSRVGRYWCLRAILQGPILEQVWERMLYDTGGFSIASAWDTIRPRYSRVYSACLLWGGGMSPSIPFLCCWPLKKGWVLEIGCIGCEEEVVARSLVRNYLRYLEGA</sequence>
<accession>A0A5D3C313</accession>